<dbReference type="SUPFAM" id="SSF50978">
    <property type="entry name" value="WD40 repeat-like"/>
    <property type="match status" value="1"/>
</dbReference>
<keyword evidence="1" id="KW-1133">Transmembrane helix</keyword>
<evidence type="ECO:0000313" key="3">
    <source>
        <dbReference type="Proteomes" id="UP000009168"/>
    </source>
</evidence>
<feature type="transmembrane region" description="Helical" evidence="1">
    <location>
        <begin position="2027"/>
        <end position="2047"/>
    </location>
</feature>
<dbReference type="InterPro" id="IPR036322">
    <property type="entry name" value="WD40_repeat_dom_sf"/>
</dbReference>
<dbReference type="InterPro" id="IPR011047">
    <property type="entry name" value="Quinoprotein_ADH-like_sf"/>
</dbReference>
<dbReference type="GeneID" id="24440448"/>
<evidence type="ECO:0000313" key="2">
    <source>
        <dbReference type="EMBL" id="EAR95315.2"/>
    </source>
</evidence>
<proteinExistence type="predicted"/>
<dbReference type="EMBL" id="GG662704">
    <property type="protein sequence ID" value="EAR95315.2"/>
    <property type="molecule type" value="Genomic_DNA"/>
</dbReference>
<gene>
    <name evidence="2" type="ORF">TTHERM_00073220</name>
</gene>
<keyword evidence="3" id="KW-1185">Reference proteome</keyword>
<feature type="transmembrane region" description="Helical" evidence="1">
    <location>
        <begin position="2149"/>
        <end position="2172"/>
    </location>
</feature>
<feature type="transmembrane region" description="Helical" evidence="1">
    <location>
        <begin position="2236"/>
        <end position="2256"/>
    </location>
</feature>
<dbReference type="SUPFAM" id="SSF101908">
    <property type="entry name" value="Putative isomerase YbhE"/>
    <property type="match status" value="1"/>
</dbReference>
<sequence>MALQQAIDSTGQIQNKCVAICQQQQYLNGLTNTCQSLSQCSSSYFTSTSSTTNSNNIIDLKMLNDSSLLAFYSNFMSQIRVDTGQLELSLSYGAQAIKSQYFNGLYYIFKTDNSIILWEVEFDKKLLVSQIQFGVNQIKVYSQQLQNLITVNQDNGIINYLAIIGNGLQIISKSNNQQQQQQKQIISSQFQPNYITNQGIVTDILIFDDLNALATCSKEGRLFVWDITKVYDAQFSYLYYNNQDSCLKLYRLSIYQIIALFQNTIVILDIRQSTPLKVIQKNNPNPTKEFITSNKNLGILIYDGILNCIKNDGSLLFSTNDPSFTQNIYNIYISYNNLLFFQYQNQMKVYKVDPTQNTIQNQMTLFSTYNSPSKVNIQLSKIKPFPESLYSSVGYTFEVVIFDTSSSFYIFDEQFHVLQQVNQVPLISAVDFNFLISNPLDPNYFVMGYTTQQTAAFKFQVYNIQKGVNAANLAAFIVSGSYLMEPRKVPNKPSQYDLEIVIPLSYFTSNNVFRYDTNVAANVFQMGKQIQNEIQSIYKTFPDLSYNFFGGQSGFVGISPLNTNYVKQVFSLSSNDIINVQQCYSLGVYFVISKKIQIVNIHTNSLIEEIIFKDTTQQSVQGFQIFADLQIAIAFKSSQLILKNFKDGQTYSYTNINNLSFYNLEKENQLITIFGSKVVKLQLNLNEYQQIGALILQNNYIVGCVLSSVNYYCVTVMQRGSLVVRTVISSPGGGNIVQLMYLPNQNHILFFTTQMRFGQIFVYSLSTLLQVTSIKNTYTQNPISLTCAMIYDIFQNYLVYIDLTGNILIISYTGAYSMVNFLKMNQFDDGFSAPIGFSLDFDMNNILVYSSSNVFQIPYSSINLWYNRIINYPKNQYFALNSGQNSEQYFIVGTQNILYTYQNNQFQSFNYFNEDDRLSSVSYIPDQQLLIVGFTQQINIYQQFSSNNLSLSNKVIITGYKLKEFITPNIFLTFENSIVDYNFQQNSENYKITWNLGVSITSYLWLNSSSLIIVGFNTGDLLFYNYQLQKQTNINVDSTPIIFIQEGLNSIWACSVIGIIQQISTSSQQTTQTFNLASIVTLQQADKINVFSIDEQNQRIFVSLLEQYLLYIFSYSTQALQIQQYLSFPHHEKNNIYFSKNYLIMYSTSQINIHNRSSLQFLKSLKRENVYDQIMSIYFVNETYLIIPFQRKLELYSYDVISNTMQFLDQIITILPQVIKTQIISNGQQLQLIGFSNNMVFENRYSVQLISSQSTQCSLNIDVQDYTSTQQQLSLIPPTTVPYFTWQNRITVTSSNSNNYFYMNMFSDNLDLVSTSSTQNTLLVIQSPINSNNNLINGMQTISLSNQIFAQFSKQQVLLNSLQFQLIDTSNYQSSIVIAFNSFVQQVSFQNIVLPNQKTLSQAQFQFKNMKTIVFNNIVIDKWNLLQNLRNLQQQQQTASQLSSQNSGFFNFQNCSSVYLYGISIKNSIINISNFSTLFLFNTINEVILEDFYVENLQTIVQLATFQNVQKITIKNLTISDSQFLLSKQSSTSLNQFIIQISGCQNTIIQNSLFTSNQNMLFLNTKNYIVINQQLVYLESDQLTLLNIRLENNQNIQQNTGLAIMSISSSINNLDTLNITQNQFNIQFESTVSIFIQNSVFQYNIGINGGALSIINNIGSVIIQRSQFLFNKAQGSGGAIYLNLAQGSVNLDQSNQISNNKAIIGGGIRLYSYANSIQVSIHKGIIENNNADIYGNNFATFLESIFASCSNMNCFFNKSNNQLSIERFNSGDTAHLSIIFLDQDGRSMSFDPSKVDSNSYPSEIIDEIKSYQLQVTTSLNGNEKININGENFISYNRFSQNTSAFELNNFQILSIPQTTQQININYQILPTKIQQLSNSSKNSILTSIQFRECIVGEIMKAYSQTIFSCQKCLAGTYSFAETDLIMENKQGQIQCKKCPYSAISCEGNQIQLKNSYWKMNDTTDEIIYCVNNPNSCQSENSESRKGCIKGYIGPLCETCDLIGDVWDGQRYTKSLSSSYECSQCSSLYYQIIFIVLSILFLSIYFLMSLEIFMNNFYHSQLCHYLRFLQIIPISQSQIKDRSSLYIKILTNYIQNSSVLINYSYYFIPSLISVIPNSFGQPSNKLVIGLQCLLSIQYLKKNGILQTVSIFQSLIPLIFIFLLTLILFIAFLIKRGKFQKAKFYTLYNILFVFFQPDQVTFLTKLLSCRQIGSYSYASENLLLLCDDDNYQSFQRKFAIPLLVFWIGVPVISLIAIYKKRNKLNTCYTQYRLGYFTTGFKQKFFYWEFVRIKIYLGKYLDVSLDLFYLKTFEKVETSEVLNLNVNNTTIKDSIMKNISKSIHNSMRLISNLTSQQNDVQLNQTNTIHHSSRKIICNKIMQFKV</sequence>
<name>X1W3U5_TETTS</name>
<dbReference type="KEGG" id="tet:TTHERM_00073220"/>
<dbReference type="OrthoDB" id="77931at2759"/>
<evidence type="ECO:0000256" key="1">
    <source>
        <dbReference type="SAM" id="Phobius"/>
    </source>
</evidence>
<organism evidence="2 3">
    <name type="scientific">Tetrahymena thermophila (strain SB210)</name>
    <dbReference type="NCBI Taxonomy" id="312017"/>
    <lineage>
        <taxon>Eukaryota</taxon>
        <taxon>Sar</taxon>
        <taxon>Alveolata</taxon>
        <taxon>Ciliophora</taxon>
        <taxon>Intramacronucleata</taxon>
        <taxon>Oligohymenophorea</taxon>
        <taxon>Hymenostomatida</taxon>
        <taxon>Tetrahymenina</taxon>
        <taxon>Tetrahymenidae</taxon>
        <taxon>Tetrahymena</taxon>
    </lineage>
</organism>
<keyword evidence="1 2" id="KW-0812">Transmembrane</keyword>
<dbReference type="PANTHER" id="PTHR11319:SF35">
    <property type="entry name" value="OUTER MEMBRANE PROTEIN PMPC-RELATED"/>
    <property type="match status" value="1"/>
</dbReference>
<dbReference type="InParanoid" id="X1W3U5"/>
<dbReference type="RefSeq" id="XP_001015560.2">
    <property type="nucleotide sequence ID" value="XM_001015560.2"/>
</dbReference>
<accession>X1W3U5</accession>
<reference evidence="3" key="1">
    <citation type="journal article" date="2006" name="PLoS Biol.">
        <title>Macronuclear genome sequence of the ciliate Tetrahymena thermophila, a model eukaryote.</title>
        <authorList>
            <person name="Eisen J.A."/>
            <person name="Coyne R.S."/>
            <person name="Wu M."/>
            <person name="Wu D."/>
            <person name="Thiagarajan M."/>
            <person name="Wortman J.R."/>
            <person name="Badger J.H."/>
            <person name="Ren Q."/>
            <person name="Amedeo P."/>
            <person name="Jones K.M."/>
            <person name="Tallon L.J."/>
            <person name="Delcher A.L."/>
            <person name="Salzberg S.L."/>
            <person name="Silva J.C."/>
            <person name="Haas B.J."/>
            <person name="Majoros W.H."/>
            <person name="Farzad M."/>
            <person name="Carlton J.M."/>
            <person name="Smith R.K. Jr."/>
            <person name="Garg J."/>
            <person name="Pearlman R.E."/>
            <person name="Karrer K.M."/>
            <person name="Sun L."/>
            <person name="Manning G."/>
            <person name="Elde N.C."/>
            <person name="Turkewitz A.P."/>
            <person name="Asai D.J."/>
            <person name="Wilkes D.E."/>
            <person name="Wang Y."/>
            <person name="Cai H."/>
            <person name="Collins K."/>
            <person name="Stewart B.A."/>
            <person name="Lee S.R."/>
            <person name="Wilamowska K."/>
            <person name="Weinberg Z."/>
            <person name="Ruzzo W.L."/>
            <person name="Wloga D."/>
            <person name="Gaertig J."/>
            <person name="Frankel J."/>
            <person name="Tsao C.-C."/>
            <person name="Gorovsky M.A."/>
            <person name="Keeling P.J."/>
            <person name="Waller R.F."/>
            <person name="Patron N.J."/>
            <person name="Cherry J.M."/>
            <person name="Stover N.A."/>
            <person name="Krieger C.J."/>
            <person name="del Toro C."/>
            <person name="Ryder H.F."/>
            <person name="Williamson S.C."/>
            <person name="Barbeau R.A."/>
            <person name="Hamilton E.P."/>
            <person name="Orias E."/>
        </authorList>
    </citation>
    <scope>NUCLEOTIDE SEQUENCE [LARGE SCALE GENOMIC DNA]</scope>
    <source>
        <strain evidence="3">SB210</strain>
    </source>
</reference>
<protein>
    <submittedName>
        <fullName evidence="2">Transmembrane protein, putative</fullName>
    </submittedName>
</protein>
<dbReference type="SUPFAM" id="SSF50998">
    <property type="entry name" value="Quinoprotein alcohol dehydrogenase-like"/>
    <property type="match status" value="1"/>
</dbReference>
<keyword evidence="1" id="KW-0472">Membrane</keyword>
<dbReference type="PANTHER" id="PTHR11319">
    <property type="entry name" value="G PROTEIN-COUPLED RECEPTOR-RELATED"/>
    <property type="match status" value="1"/>
</dbReference>
<dbReference type="Proteomes" id="UP000009168">
    <property type="component" value="Unassembled WGS sequence"/>
</dbReference>